<reference evidence="2" key="1">
    <citation type="journal article" date="2013" name="Mol. Plant Microbe Interact.">
        <title>Global aspects of pacC regulation of pathogenicity genes in Colletotrichum gloeosporioides as revealed by transcriptome analysis.</title>
        <authorList>
            <person name="Alkan N."/>
            <person name="Meng X."/>
            <person name="Friedlander G."/>
            <person name="Reuveni E."/>
            <person name="Sukno S."/>
            <person name="Sherman A."/>
            <person name="Thon M."/>
            <person name="Fluhr R."/>
            <person name="Prusky D."/>
        </authorList>
    </citation>
    <scope>NUCLEOTIDE SEQUENCE [LARGE SCALE GENOMIC DNA]</scope>
    <source>
        <strain evidence="2">Cg-14</strain>
    </source>
</reference>
<dbReference type="OrthoDB" id="5413269at2759"/>
<evidence type="ECO:0000313" key="2">
    <source>
        <dbReference type="Proteomes" id="UP000015530"/>
    </source>
</evidence>
<dbReference type="Proteomes" id="UP000015530">
    <property type="component" value="Unassembled WGS sequence"/>
</dbReference>
<evidence type="ECO:0000313" key="1">
    <source>
        <dbReference type="EMBL" id="EQB44589.1"/>
    </source>
</evidence>
<proteinExistence type="predicted"/>
<dbReference type="HOGENOM" id="CLU_1224672_0_0_1"/>
<protein>
    <submittedName>
        <fullName evidence="1">Uncharacterized protein</fullName>
    </submittedName>
</protein>
<accession>T0JYM5</accession>
<comment type="caution">
    <text evidence="1">The sequence shown here is derived from an EMBL/GenBank/DDBJ whole genome shotgun (WGS) entry which is preliminary data.</text>
</comment>
<dbReference type="AlphaFoldDB" id="T0JYM5"/>
<sequence length="226" mass="24335">MASNIYTIQEGAAQLYQLSPPIEAQADGSSTANFKIEGTFFAVQGTRASGNTSSISTQEFRKIHLGPGGSVFGIKVEDGAVVWDDTSTKGHTTEVEDGFEFWADDSIRNGAKDDIFIGVGLVDPHDSEQVVPFDVFHPEASSKYIILPRMKIVLTASHDEHGEHVDTTTSTYAGVDFSNCQVPKAYLTFDAGGHLVDDHDRSKQNGVGILPYGSEIDTVHVENIGG</sequence>
<dbReference type="EMBL" id="AMYD01003953">
    <property type="protein sequence ID" value="EQB44589.1"/>
    <property type="molecule type" value="Genomic_DNA"/>
</dbReference>
<gene>
    <name evidence="1" type="ORF">CGLO_16652</name>
</gene>
<dbReference type="STRING" id="1237896.T0JYM5"/>
<organism evidence="1 2">
    <name type="scientific">Colletotrichum gloeosporioides (strain Cg-14)</name>
    <name type="common">Anthracnose fungus</name>
    <name type="synonym">Glomerella cingulata</name>
    <dbReference type="NCBI Taxonomy" id="1237896"/>
    <lineage>
        <taxon>Eukaryota</taxon>
        <taxon>Fungi</taxon>
        <taxon>Dikarya</taxon>
        <taxon>Ascomycota</taxon>
        <taxon>Pezizomycotina</taxon>
        <taxon>Sordariomycetes</taxon>
        <taxon>Hypocreomycetidae</taxon>
        <taxon>Glomerellales</taxon>
        <taxon>Glomerellaceae</taxon>
        <taxon>Colletotrichum</taxon>
        <taxon>Colletotrichum gloeosporioides species complex</taxon>
    </lineage>
</organism>
<name>T0JYM5_COLGC</name>